<evidence type="ECO:0000313" key="2">
    <source>
        <dbReference type="EMBL" id="KAL2054157.1"/>
    </source>
</evidence>
<name>A0ABR4B8I4_9LECA</name>
<keyword evidence="3" id="KW-1185">Reference proteome</keyword>
<dbReference type="EMBL" id="JBHFEH010000017">
    <property type="protein sequence ID" value="KAL2054157.1"/>
    <property type="molecule type" value="Genomic_DNA"/>
</dbReference>
<accession>A0ABR4B8I4</accession>
<reference evidence="2 3" key="1">
    <citation type="submission" date="2024-09" db="EMBL/GenBank/DDBJ databases">
        <title>Rethinking Asexuality: The Enigmatic Case of Functional Sexual Genes in Lepraria (Stereocaulaceae).</title>
        <authorList>
            <person name="Doellman M."/>
            <person name="Sun Y."/>
            <person name="Barcenas-Pena A."/>
            <person name="Lumbsch H.T."/>
            <person name="Grewe F."/>
        </authorList>
    </citation>
    <scope>NUCLEOTIDE SEQUENCE [LARGE SCALE GENOMIC DNA]</scope>
    <source>
        <strain evidence="2 3">Grewe 0041</strain>
    </source>
</reference>
<dbReference type="Proteomes" id="UP001590951">
    <property type="component" value="Unassembled WGS sequence"/>
</dbReference>
<gene>
    <name evidence="2" type="ORF">ABVK25_005696</name>
</gene>
<organism evidence="2 3">
    <name type="scientific">Lepraria finkii</name>
    <dbReference type="NCBI Taxonomy" id="1340010"/>
    <lineage>
        <taxon>Eukaryota</taxon>
        <taxon>Fungi</taxon>
        <taxon>Dikarya</taxon>
        <taxon>Ascomycota</taxon>
        <taxon>Pezizomycotina</taxon>
        <taxon>Lecanoromycetes</taxon>
        <taxon>OSLEUM clade</taxon>
        <taxon>Lecanoromycetidae</taxon>
        <taxon>Lecanorales</taxon>
        <taxon>Lecanorineae</taxon>
        <taxon>Stereocaulaceae</taxon>
        <taxon>Lepraria</taxon>
    </lineage>
</organism>
<protein>
    <submittedName>
        <fullName evidence="2">Uncharacterized protein</fullName>
    </submittedName>
</protein>
<evidence type="ECO:0000313" key="3">
    <source>
        <dbReference type="Proteomes" id="UP001590951"/>
    </source>
</evidence>
<proteinExistence type="predicted"/>
<feature type="compositionally biased region" description="Low complexity" evidence="1">
    <location>
        <begin position="67"/>
        <end position="84"/>
    </location>
</feature>
<sequence length="125" mass="14144">MIEQMIRFPIAPEELTRLRYLLPPPKAPYPYAFIFGHGLWNDLDLQVKLDWIDLILETMLNQAPWLSPSSSTSSTSSTSSSGATSHERKRETGFWLRLFLTPNGCGKSKPDEWIVTQGNNGADDF</sequence>
<comment type="caution">
    <text evidence="2">The sequence shown here is derived from an EMBL/GenBank/DDBJ whole genome shotgun (WGS) entry which is preliminary data.</text>
</comment>
<evidence type="ECO:0000256" key="1">
    <source>
        <dbReference type="SAM" id="MobiDB-lite"/>
    </source>
</evidence>
<feature type="region of interest" description="Disordered" evidence="1">
    <location>
        <begin position="64"/>
        <end position="90"/>
    </location>
</feature>